<dbReference type="HOGENOM" id="CLU_930342_0_0_11"/>
<evidence type="ECO:0000313" key="4">
    <source>
        <dbReference type="EMBL" id="EJZ84130.1"/>
    </source>
</evidence>
<keyword evidence="2" id="KW-1133">Transmembrane helix</keyword>
<dbReference type="eggNOG" id="COG1198">
    <property type="taxonomic scope" value="Bacteria"/>
</dbReference>
<sequence>MAKFCTWCGAPLEPGARFCGECGGRILETVTVDGSKAVEASDALRGFGIVDGKELPADATLRLDRDSVVVPTDNEQKRFSLDSAKKRRNVAFIVIGIIIAVLLVVVVVLGTMYLNGKQSGSSEPLQVASTDQSSGENTEQAPQPSSTSESEQATIDDKVSSELTEEQAYDFLSEAYEKLDTYDERIGTCVEDFNADFLVSSMDTRNASKEFADKVLSDLTSDLASLESAKIPSGSSYVEQAEKVMELYECQIGRVSALTNAWALDVTFETPSEHKAEILAKYTEGDAKTYLSRYDELYSQAEPTQAS</sequence>
<evidence type="ECO:0000256" key="2">
    <source>
        <dbReference type="SAM" id="Phobius"/>
    </source>
</evidence>
<dbReference type="InterPro" id="IPR026870">
    <property type="entry name" value="Zinc_ribbon_dom"/>
</dbReference>
<reference evidence="4 5" key="1">
    <citation type="submission" date="2012-08" db="EMBL/GenBank/DDBJ databases">
        <title>The Genome Sequence of Slackia piriformis YIT 12062.</title>
        <authorList>
            <consortium name="The Broad Institute Genome Sequencing Platform"/>
            <person name="Earl A."/>
            <person name="Ward D."/>
            <person name="Feldgarden M."/>
            <person name="Gevers D."/>
            <person name="Morotomi M."/>
            <person name="Walker B."/>
            <person name="Young S.K."/>
            <person name="Zeng Q."/>
            <person name="Gargeya S."/>
            <person name="Fitzgerald M."/>
            <person name="Haas B."/>
            <person name="Abouelleil A."/>
            <person name="Alvarado L."/>
            <person name="Arachchi H.M."/>
            <person name="Berlin A.M."/>
            <person name="Chapman S.B."/>
            <person name="Goldberg J."/>
            <person name="Griggs A."/>
            <person name="Gujja S."/>
            <person name="Hansen M."/>
            <person name="Howarth C."/>
            <person name="Imamovic A."/>
            <person name="Larimer J."/>
            <person name="McCowen C."/>
            <person name="Montmayeur A."/>
            <person name="Murphy C."/>
            <person name="Neiman D."/>
            <person name="Pearson M."/>
            <person name="Priest M."/>
            <person name="Roberts A."/>
            <person name="Saif S."/>
            <person name="Shea T."/>
            <person name="Sisk P."/>
            <person name="Sykes S."/>
            <person name="Wortman J."/>
            <person name="Nusbaum C."/>
            <person name="Birren B."/>
        </authorList>
    </citation>
    <scope>NUCLEOTIDE SEQUENCE [LARGE SCALE GENOMIC DNA]</scope>
    <source>
        <strain evidence="4 5">YIT 12062</strain>
    </source>
</reference>
<feature type="compositionally biased region" description="Polar residues" evidence="1">
    <location>
        <begin position="118"/>
        <end position="153"/>
    </location>
</feature>
<accession>K0Z9U5</accession>
<feature type="domain" description="Zinc-ribbon" evidence="3">
    <location>
        <begin position="4"/>
        <end position="23"/>
    </location>
</feature>
<evidence type="ECO:0000313" key="5">
    <source>
        <dbReference type="Proteomes" id="UP000006069"/>
    </source>
</evidence>
<dbReference type="OrthoDB" id="3193278at2"/>
<evidence type="ECO:0000259" key="3">
    <source>
        <dbReference type="Pfam" id="PF13240"/>
    </source>
</evidence>
<keyword evidence="5" id="KW-1185">Reference proteome</keyword>
<feature type="transmembrane region" description="Helical" evidence="2">
    <location>
        <begin position="90"/>
        <end position="114"/>
    </location>
</feature>
<dbReference type="Pfam" id="PF13240">
    <property type="entry name" value="Zn_Ribbon_1"/>
    <property type="match status" value="1"/>
</dbReference>
<organism evidence="4 5">
    <name type="scientific">Slackia piriformis YIT 12062</name>
    <dbReference type="NCBI Taxonomy" id="742818"/>
    <lineage>
        <taxon>Bacteria</taxon>
        <taxon>Bacillati</taxon>
        <taxon>Actinomycetota</taxon>
        <taxon>Coriobacteriia</taxon>
        <taxon>Eggerthellales</taxon>
        <taxon>Eggerthellaceae</taxon>
        <taxon>Slackia</taxon>
    </lineage>
</organism>
<keyword evidence="2" id="KW-0812">Transmembrane</keyword>
<gene>
    <name evidence="4" type="ORF">HMPREF9451_00843</name>
</gene>
<evidence type="ECO:0000256" key="1">
    <source>
        <dbReference type="SAM" id="MobiDB-lite"/>
    </source>
</evidence>
<proteinExistence type="predicted"/>
<comment type="caution">
    <text evidence="4">The sequence shown here is derived from an EMBL/GenBank/DDBJ whole genome shotgun (WGS) entry which is preliminary data.</text>
</comment>
<dbReference type="EMBL" id="ADMD01000006">
    <property type="protein sequence ID" value="EJZ84130.1"/>
    <property type="molecule type" value="Genomic_DNA"/>
</dbReference>
<dbReference type="AlphaFoldDB" id="K0Z9U5"/>
<dbReference type="PATRIC" id="fig|742818.3.peg.894"/>
<dbReference type="InParanoid" id="K0Z9U5"/>
<dbReference type="RefSeq" id="WP_009139060.1">
    <property type="nucleotide sequence ID" value="NZ_JH815198.1"/>
</dbReference>
<keyword evidence="2" id="KW-0472">Membrane</keyword>
<name>K0Z9U5_9ACTN</name>
<protein>
    <recommendedName>
        <fullName evidence="3">Zinc-ribbon domain-containing protein</fullName>
    </recommendedName>
</protein>
<feature type="region of interest" description="Disordered" evidence="1">
    <location>
        <begin position="118"/>
        <end position="159"/>
    </location>
</feature>
<dbReference type="Proteomes" id="UP000006069">
    <property type="component" value="Unassembled WGS sequence"/>
</dbReference>